<dbReference type="Pfam" id="PF01183">
    <property type="entry name" value="Glyco_hydro_25"/>
    <property type="match status" value="1"/>
</dbReference>
<comment type="similarity">
    <text evidence="1">Belongs to the glycosyl hydrolase 25 family.</text>
</comment>
<keyword evidence="3" id="KW-0326">Glycosidase</keyword>
<dbReference type="GO" id="GO:0009253">
    <property type="term" value="P:peptidoglycan catabolic process"/>
    <property type="evidence" value="ECO:0007669"/>
    <property type="project" value="InterPro"/>
</dbReference>
<evidence type="ECO:0000313" key="5">
    <source>
        <dbReference type="Proteomes" id="UP000051439"/>
    </source>
</evidence>
<organism evidence="4 5">
    <name type="scientific">Lentilactobacillus kisonensis DSM 19906 = JCM 15041</name>
    <dbReference type="NCBI Taxonomy" id="1423766"/>
    <lineage>
        <taxon>Bacteria</taxon>
        <taxon>Bacillati</taxon>
        <taxon>Bacillota</taxon>
        <taxon>Bacilli</taxon>
        <taxon>Lactobacillales</taxon>
        <taxon>Lactobacillaceae</taxon>
        <taxon>Lentilactobacillus</taxon>
    </lineage>
</organism>
<dbReference type="GO" id="GO:0003796">
    <property type="term" value="F:lysozyme activity"/>
    <property type="evidence" value="ECO:0007669"/>
    <property type="project" value="InterPro"/>
</dbReference>
<dbReference type="InterPro" id="IPR002053">
    <property type="entry name" value="Glyco_hydro_25"/>
</dbReference>
<dbReference type="PATRIC" id="fig|1423766.4.peg.1919"/>
<dbReference type="PROSITE" id="PS51904">
    <property type="entry name" value="GLYCOSYL_HYDROL_F25_2"/>
    <property type="match status" value="1"/>
</dbReference>
<evidence type="ECO:0000313" key="4">
    <source>
        <dbReference type="EMBL" id="KRL20102.1"/>
    </source>
</evidence>
<dbReference type="InterPro" id="IPR017853">
    <property type="entry name" value="GH"/>
</dbReference>
<dbReference type="SMART" id="SM00641">
    <property type="entry name" value="Glyco_25"/>
    <property type="match status" value="1"/>
</dbReference>
<dbReference type="Proteomes" id="UP000051439">
    <property type="component" value="Unassembled WGS sequence"/>
</dbReference>
<dbReference type="SUPFAM" id="SSF51445">
    <property type="entry name" value="(Trans)glycosidases"/>
    <property type="match status" value="1"/>
</dbReference>
<proteinExistence type="inferred from homology"/>
<dbReference type="EMBL" id="AZEB01000037">
    <property type="protein sequence ID" value="KRL20102.1"/>
    <property type="molecule type" value="Genomic_DNA"/>
</dbReference>
<dbReference type="GO" id="GO:0016998">
    <property type="term" value="P:cell wall macromolecule catabolic process"/>
    <property type="evidence" value="ECO:0007669"/>
    <property type="project" value="InterPro"/>
</dbReference>
<dbReference type="PANTHER" id="PTHR34135">
    <property type="entry name" value="LYSOZYME"/>
    <property type="match status" value="1"/>
</dbReference>
<name>A0A0R1NIJ3_9LACO</name>
<dbReference type="RefSeq" id="WP_054655365.1">
    <property type="nucleotide sequence ID" value="NZ_AZEB01000037.1"/>
</dbReference>
<dbReference type="PANTHER" id="PTHR34135:SF2">
    <property type="entry name" value="LYSOZYME"/>
    <property type="match status" value="1"/>
</dbReference>
<dbReference type="GO" id="GO:0016052">
    <property type="term" value="P:carbohydrate catabolic process"/>
    <property type="evidence" value="ECO:0007669"/>
    <property type="project" value="TreeGrafter"/>
</dbReference>
<evidence type="ECO:0000256" key="2">
    <source>
        <dbReference type="ARBA" id="ARBA00022801"/>
    </source>
</evidence>
<reference evidence="4 5" key="1">
    <citation type="journal article" date="2015" name="Genome Announc.">
        <title>Expanding the biotechnology potential of lactobacilli through comparative genomics of 213 strains and associated genera.</title>
        <authorList>
            <person name="Sun Z."/>
            <person name="Harris H.M."/>
            <person name="McCann A."/>
            <person name="Guo C."/>
            <person name="Argimon S."/>
            <person name="Zhang W."/>
            <person name="Yang X."/>
            <person name="Jeffery I.B."/>
            <person name="Cooney J.C."/>
            <person name="Kagawa T.F."/>
            <person name="Liu W."/>
            <person name="Song Y."/>
            <person name="Salvetti E."/>
            <person name="Wrobel A."/>
            <person name="Rasinkangas P."/>
            <person name="Parkhill J."/>
            <person name="Rea M.C."/>
            <person name="O'Sullivan O."/>
            <person name="Ritari J."/>
            <person name="Douillard F.P."/>
            <person name="Paul Ross R."/>
            <person name="Yang R."/>
            <person name="Briner A.E."/>
            <person name="Felis G.E."/>
            <person name="de Vos W.M."/>
            <person name="Barrangou R."/>
            <person name="Klaenhammer T.R."/>
            <person name="Caufield P.W."/>
            <person name="Cui Y."/>
            <person name="Zhang H."/>
            <person name="O'Toole P.W."/>
        </authorList>
    </citation>
    <scope>NUCLEOTIDE SEQUENCE [LARGE SCALE GENOMIC DNA]</scope>
    <source>
        <strain evidence="4 5">DSM 19906</strain>
    </source>
</reference>
<dbReference type="Gene3D" id="3.20.20.80">
    <property type="entry name" value="Glycosidases"/>
    <property type="match status" value="1"/>
</dbReference>
<sequence length="274" mass="30761">MAYSIIVDTSSFQSDSLTFFNRLKSYGVSGAIVKLTEGSYYTSPKAANQIANAYKVFGVVAAYHFWHGASNEAAYFLDKVKKMGLDKTTWLALDVEAPDLPQKCTAGINKFLGYLYANGYHNLMVYGSTSWFKEGRIKQANLHKYAKLWVAAYGTSQPGINHVDIWQYTDRFKGMSLDASYDFKGILKSNGKSDTPIKPSYYASKGLFEVKADMVHAYNKLPLKGNKNKRYVRFAKGSRFYGVAVKNGDIYSLKTQVGYVTANKDYVDLIKEIK</sequence>
<protein>
    <submittedName>
        <fullName evidence="4">Glycosyl hydrolase family 25</fullName>
    </submittedName>
</protein>
<accession>A0A0R1NIJ3</accession>
<evidence type="ECO:0000256" key="1">
    <source>
        <dbReference type="ARBA" id="ARBA00010646"/>
    </source>
</evidence>
<comment type="caution">
    <text evidence="4">The sequence shown here is derived from an EMBL/GenBank/DDBJ whole genome shotgun (WGS) entry which is preliminary data.</text>
</comment>
<keyword evidence="5" id="KW-1185">Reference proteome</keyword>
<dbReference type="AlphaFoldDB" id="A0A0R1NIJ3"/>
<dbReference type="InterPro" id="IPR018077">
    <property type="entry name" value="Glyco_hydro_fam25_subgr"/>
</dbReference>
<evidence type="ECO:0000256" key="3">
    <source>
        <dbReference type="ARBA" id="ARBA00023295"/>
    </source>
</evidence>
<keyword evidence="2 4" id="KW-0378">Hydrolase</keyword>
<gene>
    <name evidence="4" type="ORF">FC98_GL001855</name>
</gene>